<dbReference type="PANTHER" id="PTHR48011">
    <property type="entry name" value="CCR4-NOT TRANSCRIPTIONAL COMPLEX SUBUNIT CAF120-RELATED"/>
    <property type="match status" value="1"/>
</dbReference>
<feature type="binding site" evidence="5">
    <location>
        <position position="33"/>
    </location>
    <ligand>
        <name>ATP</name>
        <dbReference type="ChEBI" id="CHEBI:30616"/>
    </ligand>
</feature>
<evidence type="ECO:0000313" key="9">
    <source>
        <dbReference type="Proteomes" id="UP000091857"/>
    </source>
</evidence>
<dbReference type="CDD" id="cd06606">
    <property type="entry name" value="STKc_MAPKKK"/>
    <property type="match status" value="1"/>
</dbReference>
<dbReference type="InterPro" id="IPR008271">
    <property type="entry name" value="Ser/Thr_kinase_AS"/>
</dbReference>
<dbReference type="SMART" id="SM00220">
    <property type="entry name" value="S_TKc"/>
    <property type="match status" value="1"/>
</dbReference>
<organism evidence="8 9">
    <name type="scientific">Manihot esculenta</name>
    <name type="common">Cassava</name>
    <name type="synonym">Jatropha manihot</name>
    <dbReference type="NCBI Taxonomy" id="3983"/>
    <lineage>
        <taxon>Eukaryota</taxon>
        <taxon>Viridiplantae</taxon>
        <taxon>Streptophyta</taxon>
        <taxon>Embryophyta</taxon>
        <taxon>Tracheophyta</taxon>
        <taxon>Spermatophyta</taxon>
        <taxon>Magnoliopsida</taxon>
        <taxon>eudicotyledons</taxon>
        <taxon>Gunneridae</taxon>
        <taxon>Pentapetalae</taxon>
        <taxon>rosids</taxon>
        <taxon>fabids</taxon>
        <taxon>Malpighiales</taxon>
        <taxon>Euphorbiaceae</taxon>
        <taxon>Crotonoideae</taxon>
        <taxon>Manihoteae</taxon>
        <taxon>Manihot</taxon>
    </lineage>
</organism>
<dbReference type="GO" id="GO:0005524">
    <property type="term" value="F:ATP binding"/>
    <property type="evidence" value="ECO:0007669"/>
    <property type="project" value="UniProtKB-UniRule"/>
</dbReference>
<sequence length="351" mass="39074">MDWVRGDSIGCGSFSTVNLAIPTKTSSPLMAVKSCDLFDSSLLENEKDVLNQLGNCEHIIKCFGGDQSVENGQRLYNLLLEYAPGGSLSRLVKNSGGCLPESDARRYTKSILKGLRYIHAKGFAHCDIKLQNILLFEDGDVKIADFGLAKKTGEEQSDEQGRVEIRGTPLYMSPESVNENEYDSPCDIWALGCGLVEMVTGKPAWNCKPESNIASLLIRIGVGDELPEIPQELSQEAKDFLSKCFVKDPRKRWTADLLLNHPFIANETTVTLKEKEQLSPSSSPRCPFEFPEWVSVPSSSPKSELWSNKEVESRFDWSSLSYSPSPAERLRQLGSDEGCNWSFSESWVTVR</sequence>
<dbReference type="AlphaFoldDB" id="A0A2C9USJ9"/>
<evidence type="ECO:0000256" key="2">
    <source>
        <dbReference type="ARBA" id="ARBA00022741"/>
    </source>
</evidence>
<evidence type="ECO:0000256" key="4">
    <source>
        <dbReference type="ARBA" id="ARBA00022840"/>
    </source>
</evidence>
<feature type="domain" description="Protein kinase" evidence="7">
    <location>
        <begin position="3"/>
        <end position="264"/>
    </location>
</feature>
<accession>A0A2C9USJ9</accession>
<dbReference type="GO" id="GO:0004674">
    <property type="term" value="F:protein serine/threonine kinase activity"/>
    <property type="evidence" value="ECO:0007669"/>
    <property type="project" value="UniProtKB-KW"/>
</dbReference>
<dbReference type="Pfam" id="PF00069">
    <property type="entry name" value="Pkinase"/>
    <property type="match status" value="1"/>
</dbReference>
<dbReference type="SUPFAM" id="SSF56112">
    <property type="entry name" value="Protein kinase-like (PK-like)"/>
    <property type="match status" value="1"/>
</dbReference>
<keyword evidence="9" id="KW-1185">Reference proteome</keyword>
<evidence type="ECO:0000256" key="3">
    <source>
        <dbReference type="ARBA" id="ARBA00022777"/>
    </source>
</evidence>
<dbReference type="InterPro" id="IPR011009">
    <property type="entry name" value="Kinase-like_dom_sf"/>
</dbReference>
<comment type="caution">
    <text evidence="8">The sequence shown here is derived from an EMBL/GenBank/DDBJ whole genome shotgun (WGS) entry which is preliminary data.</text>
</comment>
<dbReference type="GO" id="GO:0004672">
    <property type="term" value="F:protein kinase activity"/>
    <property type="evidence" value="ECO:0000318"/>
    <property type="project" value="GO_Central"/>
</dbReference>
<dbReference type="EMBL" id="CM004399">
    <property type="protein sequence ID" value="OAY33773.1"/>
    <property type="molecule type" value="Genomic_DNA"/>
</dbReference>
<dbReference type="PROSITE" id="PS00108">
    <property type="entry name" value="PROTEIN_KINASE_ST"/>
    <property type="match status" value="1"/>
</dbReference>
<dbReference type="PROSITE" id="PS00107">
    <property type="entry name" value="PROTEIN_KINASE_ATP"/>
    <property type="match status" value="1"/>
</dbReference>
<dbReference type="PROSITE" id="PS50011">
    <property type="entry name" value="PROTEIN_KINASE_DOM"/>
    <property type="match status" value="1"/>
</dbReference>
<proteinExistence type="inferred from homology"/>
<reference evidence="9" key="1">
    <citation type="journal article" date="2016" name="Nat. Biotechnol.">
        <title>Sequencing wild and cultivated cassava and related species reveals extensive interspecific hybridization and genetic diversity.</title>
        <authorList>
            <person name="Bredeson J.V."/>
            <person name="Lyons J.B."/>
            <person name="Prochnik S.E."/>
            <person name="Wu G.A."/>
            <person name="Ha C.M."/>
            <person name="Edsinger-Gonzales E."/>
            <person name="Grimwood J."/>
            <person name="Schmutz J."/>
            <person name="Rabbi I.Y."/>
            <person name="Egesi C."/>
            <person name="Nauluvula P."/>
            <person name="Lebot V."/>
            <person name="Ndunguru J."/>
            <person name="Mkamilo G."/>
            <person name="Bart R.S."/>
            <person name="Setter T.L."/>
            <person name="Gleadow R.M."/>
            <person name="Kulakow P."/>
            <person name="Ferguson M.E."/>
            <person name="Rounsley S."/>
            <person name="Rokhsar D.S."/>
        </authorList>
    </citation>
    <scope>NUCLEOTIDE SEQUENCE [LARGE SCALE GENOMIC DNA]</scope>
    <source>
        <strain evidence="9">cv. AM560-2</strain>
    </source>
</reference>
<protein>
    <recommendedName>
        <fullName evidence="7">Protein kinase domain-containing protein</fullName>
    </recommendedName>
</protein>
<dbReference type="STRING" id="3983.A0A2C9USJ9"/>
<keyword evidence="4 5" id="KW-0067">ATP-binding</keyword>
<keyword evidence="1" id="KW-0808">Transferase</keyword>
<evidence type="ECO:0000256" key="1">
    <source>
        <dbReference type="ARBA" id="ARBA00022679"/>
    </source>
</evidence>
<keyword evidence="2 5" id="KW-0547">Nucleotide-binding</keyword>
<dbReference type="InterPro" id="IPR052751">
    <property type="entry name" value="Plant_MAPKKK"/>
</dbReference>
<evidence type="ECO:0000313" key="8">
    <source>
        <dbReference type="EMBL" id="OAY33773.1"/>
    </source>
</evidence>
<dbReference type="GO" id="GO:0007165">
    <property type="term" value="P:signal transduction"/>
    <property type="evidence" value="ECO:0000318"/>
    <property type="project" value="GO_Central"/>
</dbReference>
<dbReference type="Proteomes" id="UP000091857">
    <property type="component" value="Chromosome 13"/>
</dbReference>
<name>A0A2C9USJ9_MANES</name>
<keyword evidence="6" id="KW-0723">Serine/threonine-protein kinase</keyword>
<evidence type="ECO:0000256" key="6">
    <source>
        <dbReference type="RuleBase" id="RU000304"/>
    </source>
</evidence>
<dbReference type="Gramene" id="Manes.13G123400.1.v8.1">
    <property type="protein sequence ID" value="Manes.13G123400.1.v8.1.CDS.1"/>
    <property type="gene ID" value="Manes.13G123400.v8.1"/>
</dbReference>
<dbReference type="OrthoDB" id="8693905at2759"/>
<evidence type="ECO:0000259" key="7">
    <source>
        <dbReference type="PROSITE" id="PS50011"/>
    </source>
</evidence>
<evidence type="ECO:0000256" key="5">
    <source>
        <dbReference type="PROSITE-ProRule" id="PRU10141"/>
    </source>
</evidence>
<comment type="similarity">
    <text evidence="6">Belongs to the protein kinase superfamily.</text>
</comment>
<dbReference type="FunFam" id="1.10.510.10:FF:000882">
    <property type="entry name" value="Mitogen-activated protein kinase kinase kinase 17"/>
    <property type="match status" value="1"/>
</dbReference>
<dbReference type="InterPro" id="IPR017441">
    <property type="entry name" value="Protein_kinase_ATP_BS"/>
</dbReference>
<dbReference type="PANTHER" id="PTHR48011:SF18">
    <property type="entry name" value="MITOGEN-ACTIVATED PROTEIN KINASE KINASE KINASE 19-RELATED"/>
    <property type="match status" value="1"/>
</dbReference>
<gene>
    <name evidence="8" type="ORF">MANES_13G123400v8</name>
</gene>
<dbReference type="InterPro" id="IPR000719">
    <property type="entry name" value="Prot_kinase_dom"/>
</dbReference>
<keyword evidence="3" id="KW-0418">Kinase</keyword>
<dbReference type="Gene3D" id="1.10.510.10">
    <property type="entry name" value="Transferase(Phosphotransferase) domain 1"/>
    <property type="match status" value="1"/>
</dbReference>
<dbReference type="OMA" id="DQIGSCP"/>